<evidence type="ECO:0000313" key="4">
    <source>
        <dbReference type="Proteomes" id="UP000076096"/>
    </source>
</evidence>
<keyword evidence="2" id="KW-0472">Membrane</keyword>
<keyword evidence="4" id="KW-1185">Reference proteome</keyword>
<dbReference type="STRING" id="1783515.A4E84_00475"/>
<evidence type="ECO:0000313" key="3">
    <source>
        <dbReference type="EMBL" id="AMW08150.1"/>
    </source>
</evidence>
<dbReference type="KEGG" id="stsi:A4E84_00475"/>
<feature type="transmembrane region" description="Helical" evidence="2">
    <location>
        <begin position="6"/>
        <end position="29"/>
    </location>
</feature>
<keyword evidence="2" id="KW-1133">Transmembrane helix</keyword>
<dbReference type="Proteomes" id="UP000076096">
    <property type="component" value="Chromosome"/>
</dbReference>
<name>A0A143BTD9_9ACTN</name>
<proteinExistence type="predicted"/>
<dbReference type="AlphaFoldDB" id="A0A143BTD9"/>
<evidence type="ECO:0000256" key="1">
    <source>
        <dbReference type="SAM" id="MobiDB-lite"/>
    </source>
</evidence>
<dbReference type="EMBL" id="CP015098">
    <property type="protein sequence ID" value="AMW08150.1"/>
    <property type="molecule type" value="Genomic_DNA"/>
</dbReference>
<sequence length="77" mass="8487">MRTRLTWVNCFFIAGGVLWQMQFILFLYFRDPRTAGSYTPSSRLKSTPSIPTDAHVSHSRTVSGSVVDGHSTHGAGS</sequence>
<gene>
    <name evidence="3" type="ORF">A4E84_00475</name>
</gene>
<keyword evidence="2" id="KW-0812">Transmembrane</keyword>
<protein>
    <submittedName>
        <fullName evidence="3">Uncharacterized protein</fullName>
    </submittedName>
</protein>
<organism evidence="3 4">
    <name type="scientific">Streptomyces qaidamensis</name>
    <dbReference type="NCBI Taxonomy" id="1783515"/>
    <lineage>
        <taxon>Bacteria</taxon>
        <taxon>Bacillati</taxon>
        <taxon>Actinomycetota</taxon>
        <taxon>Actinomycetes</taxon>
        <taxon>Kitasatosporales</taxon>
        <taxon>Streptomycetaceae</taxon>
        <taxon>Streptomyces</taxon>
        <taxon>Streptomyces aurantiacus group</taxon>
    </lineage>
</organism>
<evidence type="ECO:0000256" key="2">
    <source>
        <dbReference type="SAM" id="Phobius"/>
    </source>
</evidence>
<feature type="region of interest" description="Disordered" evidence="1">
    <location>
        <begin position="37"/>
        <end position="77"/>
    </location>
</feature>
<feature type="compositionally biased region" description="Polar residues" evidence="1">
    <location>
        <begin position="37"/>
        <end position="50"/>
    </location>
</feature>
<reference evidence="4" key="1">
    <citation type="submission" date="2016-04" db="EMBL/GenBank/DDBJ databases">
        <authorList>
            <person name="Zhang B."/>
        </authorList>
    </citation>
    <scope>NUCLEOTIDE SEQUENCE [LARGE SCALE GENOMIC DNA]</scope>
    <source>
        <strain evidence="4">S10</strain>
    </source>
</reference>
<accession>A0A143BTD9</accession>